<proteinExistence type="predicted"/>
<dbReference type="InterPro" id="IPR046342">
    <property type="entry name" value="CBS_dom_sf"/>
</dbReference>
<protein>
    <submittedName>
        <fullName evidence="4">CBS domain-containing protein</fullName>
    </submittedName>
</protein>
<accession>A0AAJ5EDX7</accession>
<evidence type="ECO:0000256" key="1">
    <source>
        <dbReference type="PROSITE-ProRule" id="PRU00703"/>
    </source>
</evidence>
<reference evidence="4 6" key="1">
    <citation type="submission" date="2019-03" db="EMBL/GenBank/DDBJ databases">
        <title>Vagococcus sp. was isolated fron gut of Carduelis flavirostris.</title>
        <authorList>
            <person name="Ge Y."/>
        </authorList>
    </citation>
    <scope>NUCLEOTIDE SEQUENCE [LARGE SCALE GENOMIC DNA]</scope>
    <source>
        <strain evidence="4 6">CF-210</strain>
    </source>
</reference>
<evidence type="ECO:0000313" key="6">
    <source>
        <dbReference type="Proteomes" id="UP000297725"/>
    </source>
</evidence>
<dbReference type="PROSITE" id="PS51371">
    <property type="entry name" value="CBS"/>
    <property type="match status" value="1"/>
</dbReference>
<sequence length="232" mass="26473">MNNTEEFLATFNRIEKWMRQEFGDKTNIGFTQLVRQLSRRKELPLDQYADDLIQMAQLRNAIIHDQIAPDFVIAEPNEWVVKRIIEIEQAVLNPERVIPLFEKNVTGFNEDKPLAELLTIVAQKGYSQFPIYNTRGVCQGLITAHGLGLWLAQHANNSSIDISRQTAKDVLISDRKSQNYRFVTESATLSEVVNLFLTESSLEALLITKDGNPNGKLLGIIRPRDAFGHFYK</sequence>
<dbReference type="Pfam" id="PF00571">
    <property type="entry name" value="CBS"/>
    <property type="match status" value="2"/>
</dbReference>
<reference evidence="3 5" key="2">
    <citation type="journal article" date="2020" name="Int. J. Syst. Evol. Microbiol.">
        <title>Vagococcus xieshaowenii sp. nov., isolated from snow finch (Montifringilla taczanowskii) cloacal content.</title>
        <authorList>
            <person name="Ge Y."/>
            <person name="Yang J."/>
            <person name="Lai X.H."/>
            <person name="Zhang G."/>
            <person name="Jin D."/>
            <person name="Lu S."/>
            <person name="Wang B."/>
            <person name="Huang Y."/>
            <person name="Huang Y."/>
            <person name="Ren Z."/>
            <person name="Zhang X."/>
            <person name="Xu J."/>
        </authorList>
    </citation>
    <scope>NUCLEOTIDE SEQUENCE [LARGE SCALE GENOMIC DNA]</scope>
    <source>
        <strain evidence="3">Personal::cf-49</strain>
        <strain evidence="5">personal::cf-49</strain>
    </source>
</reference>
<evidence type="ECO:0000259" key="2">
    <source>
        <dbReference type="PROSITE" id="PS51371"/>
    </source>
</evidence>
<dbReference type="EMBL" id="CP038865">
    <property type="protein sequence ID" value="QCA28585.1"/>
    <property type="molecule type" value="Genomic_DNA"/>
</dbReference>
<dbReference type="EMBL" id="SRHU01000024">
    <property type="protein sequence ID" value="TFZ40607.1"/>
    <property type="molecule type" value="Genomic_DNA"/>
</dbReference>
<organism evidence="4 6">
    <name type="scientific">Vagococcus xieshaowenii</name>
    <dbReference type="NCBI Taxonomy" id="2562451"/>
    <lineage>
        <taxon>Bacteria</taxon>
        <taxon>Bacillati</taxon>
        <taxon>Bacillota</taxon>
        <taxon>Bacilli</taxon>
        <taxon>Lactobacillales</taxon>
        <taxon>Enterococcaceae</taxon>
        <taxon>Vagococcus</taxon>
    </lineage>
</organism>
<evidence type="ECO:0000313" key="3">
    <source>
        <dbReference type="EMBL" id="QCA28585.1"/>
    </source>
</evidence>
<dbReference type="Proteomes" id="UP000296883">
    <property type="component" value="Chromosome"/>
</dbReference>
<name>A0AAJ5EDX7_9ENTE</name>
<dbReference type="InterPro" id="IPR000644">
    <property type="entry name" value="CBS_dom"/>
</dbReference>
<feature type="domain" description="CBS" evidence="2">
    <location>
        <begin position="176"/>
        <end position="232"/>
    </location>
</feature>
<keyword evidence="1" id="KW-0129">CBS domain</keyword>
<dbReference type="Gene3D" id="3.10.580.10">
    <property type="entry name" value="CBS-domain"/>
    <property type="match status" value="1"/>
</dbReference>
<dbReference type="Proteomes" id="UP000297725">
    <property type="component" value="Unassembled WGS sequence"/>
</dbReference>
<dbReference type="RefSeq" id="WP_135254813.1">
    <property type="nucleotide sequence ID" value="NZ_CP038865.1"/>
</dbReference>
<keyword evidence="5" id="KW-1185">Reference proteome</keyword>
<evidence type="ECO:0000313" key="4">
    <source>
        <dbReference type="EMBL" id="TFZ40607.1"/>
    </source>
</evidence>
<evidence type="ECO:0000313" key="5">
    <source>
        <dbReference type="Proteomes" id="UP000296883"/>
    </source>
</evidence>
<dbReference type="AlphaFoldDB" id="A0AAJ5EDX7"/>
<dbReference type="SUPFAM" id="SSF54631">
    <property type="entry name" value="CBS-domain pair"/>
    <property type="match status" value="1"/>
</dbReference>
<gene>
    <name evidence="4" type="ORF">E4031_07405</name>
    <name evidence="3" type="ORF">E4Z98_04370</name>
</gene>